<proteinExistence type="predicted"/>
<reference evidence="1" key="1">
    <citation type="submission" date="2013-04" db="EMBL/GenBank/DDBJ databases">
        <authorList>
            <person name="Harkins D.M."/>
            <person name="Durkin A.S."/>
            <person name="Brinkac L.M."/>
            <person name="Haft D.H."/>
            <person name="Selengut J.D."/>
            <person name="Sanka R."/>
            <person name="DePew J."/>
            <person name="Purushe J."/>
            <person name="Galloway R.L."/>
            <person name="Vinetz J.M."/>
            <person name="Sutton G.G."/>
            <person name="Nierman W.C."/>
            <person name="Fouts D.E."/>
        </authorList>
    </citation>
    <scope>NUCLEOTIDE SEQUENCE [LARGE SCALE GENOMIC DNA]</scope>
    <source>
        <strain evidence="1">CDC</strain>
    </source>
</reference>
<name>R9A4A7_9LEPT</name>
<evidence type="ECO:0000313" key="1">
    <source>
        <dbReference type="EMBL" id="EOQ96937.1"/>
    </source>
</evidence>
<dbReference type="RefSeq" id="WP_015682258.1">
    <property type="nucleotide sequence ID" value="NZ_AOGZ02000014.1"/>
</dbReference>
<dbReference type="AlphaFoldDB" id="R9A4A7"/>
<gene>
    <name evidence="1" type="ORF">LEP1GSC195_2247</name>
</gene>
<evidence type="ECO:0000313" key="2">
    <source>
        <dbReference type="Proteomes" id="UP000013984"/>
    </source>
</evidence>
<organism evidence="1 2">
    <name type="scientific">Leptospira wolbachii serovar Codice str. CDC</name>
    <dbReference type="NCBI Taxonomy" id="1218599"/>
    <lineage>
        <taxon>Bacteria</taxon>
        <taxon>Pseudomonadati</taxon>
        <taxon>Spirochaetota</taxon>
        <taxon>Spirochaetia</taxon>
        <taxon>Leptospirales</taxon>
        <taxon>Leptospiraceae</taxon>
        <taxon>Leptospira</taxon>
    </lineage>
</organism>
<dbReference type="EMBL" id="AOGZ02000014">
    <property type="protein sequence ID" value="EOQ96937.1"/>
    <property type="molecule type" value="Genomic_DNA"/>
</dbReference>
<accession>R9A4A7</accession>
<keyword evidence="2" id="KW-1185">Reference proteome</keyword>
<protein>
    <submittedName>
        <fullName evidence="1">Uncharacterized protein</fullName>
    </submittedName>
</protein>
<dbReference type="Proteomes" id="UP000013984">
    <property type="component" value="Unassembled WGS sequence"/>
</dbReference>
<sequence length="100" mass="11300">MIKKIILLAIFFVHLSCVGWGEYRKIILEPQEIGSQDVLVHGRSCAYLLFPPLPKLENAIRDAISKAPGKKGLKNPVIKDEFYLFVRCFSVEGYASDNCE</sequence>
<dbReference type="STRING" id="1218599.LEP1GSC195_2247"/>
<comment type="caution">
    <text evidence="1">The sequence shown here is derived from an EMBL/GenBank/DDBJ whole genome shotgun (WGS) entry which is preliminary data.</text>
</comment>